<organism evidence="2 3">
    <name type="scientific">Oryzomonas japonica</name>
    <dbReference type="NCBI Taxonomy" id="2603858"/>
    <lineage>
        <taxon>Bacteria</taxon>
        <taxon>Pseudomonadati</taxon>
        <taxon>Thermodesulfobacteriota</taxon>
        <taxon>Desulfuromonadia</taxon>
        <taxon>Geobacterales</taxon>
        <taxon>Geobacteraceae</taxon>
        <taxon>Oryzomonas</taxon>
    </lineage>
</organism>
<dbReference type="EMBL" id="VZQZ01000004">
    <property type="protein sequence ID" value="KAB0665812.1"/>
    <property type="molecule type" value="Genomic_DNA"/>
</dbReference>
<dbReference type="SUPFAM" id="SSF88723">
    <property type="entry name" value="PIN domain-like"/>
    <property type="match status" value="1"/>
</dbReference>
<name>A0A7J4ZRJ0_9BACT</name>
<dbReference type="InterPro" id="IPR002850">
    <property type="entry name" value="PIN_toxin-like"/>
</dbReference>
<proteinExistence type="predicted"/>
<reference evidence="2 3" key="1">
    <citation type="submission" date="2019-09" db="EMBL/GenBank/DDBJ databases">
        <title>Geobacter sp. Red96, a novel strain isolated from paddy soil.</title>
        <authorList>
            <person name="Xu Z."/>
            <person name="Masuda Y."/>
            <person name="Itoh H."/>
            <person name="Senoo K."/>
        </authorList>
    </citation>
    <scope>NUCLEOTIDE SEQUENCE [LARGE SCALE GENOMIC DNA]</scope>
    <source>
        <strain evidence="2 3">Red96</strain>
    </source>
</reference>
<dbReference type="Proteomes" id="UP000420562">
    <property type="component" value="Unassembled WGS sequence"/>
</dbReference>
<feature type="domain" description="PIN" evidence="1">
    <location>
        <begin position="3"/>
        <end position="109"/>
    </location>
</feature>
<dbReference type="AlphaFoldDB" id="A0A7J4ZRJ0"/>
<gene>
    <name evidence="2" type="ORF">F6V25_08865</name>
</gene>
<dbReference type="RefSeq" id="WP_151128239.1">
    <property type="nucleotide sequence ID" value="NZ_VZQZ01000004.1"/>
</dbReference>
<dbReference type="PANTHER" id="PTHR34610:SF3">
    <property type="entry name" value="SSL7007 PROTEIN"/>
    <property type="match status" value="1"/>
</dbReference>
<accession>A0A7J4ZRJ0</accession>
<evidence type="ECO:0000313" key="3">
    <source>
        <dbReference type="Proteomes" id="UP000420562"/>
    </source>
</evidence>
<evidence type="ECO:0000313" key="2">
    <source>
        <dbReference type="EMBL" id="KAB0665812.1"/>
    </source>
</evidence>
<evidence type="ECO:0000259" key="1">
    <source>
        <dbReference type="Pfam" id="PF13470"/>
    </source>
</evidence>
<dbReference type="InterPro" id="IPR002716">
    <property type="entry name" value="PIN_dom"/>
</dbReference>
<comment type="caution">
    <text evidence="2">The sequence shown here is derived from an EMBL/GenBank/DDBJ whole genome shotgun (WGS) entry which is preliminary data.</text>
</comment>
<dbReference type="PANTHER" id="PTHR34610">
    <property type="entry name" value="SSL7007 PROTEIN"/>
    <property type="match status" value="1"/>
</dbReference>
<keyword evidence="3" id="KW-1185">Reference proteome</keyword>
<sequence>MNIVLDTNVLVAGLLSPFGPCGEIVRMVSSGELTLALDARILTEYQEVLDRPKFKFDKDKVAALLDQIEYRGLTVASSPLTQSLPDIDDEPFLEVAMASQAICIVTGNRIHFPPELCQGVTVLSPSEFLAFYKKQRRK</sequence>
<protein>
    <submittedName>
        <fullName evidence="2">Putative toxin-antitoxin system toxin component, PIN family</fullName>
    </submittedName>
</protein>
<dbReference type="InterPro" id="IPR029060">
    <property type="entry name" value="PIN-like_dom_sf"/>
</dbReference>
<dbReference type="Pfam" id="PF13470">
    <property type="entry name" value="PIN_3"/>
    <property type="match status" value="1"/>
</dbReference>
<dbReference type="NCBIfam" id="TIGR00305">
    <property type="entry name" value="putative toxin-antitoxin system toxin component, PIN family"/>
    <property type="match status" value="1"/>
</dbReference>